<accession>A0A178K8U5</accession>
<comment type="caution">
    <text evidence="2">The sequence shown here is derived from an EMBL/GenBank/DDBJ whole genome shotgun (WGS) entry which is preliminary data.</text>
</comment>
<protein>
    <submittedName>
        <fullName evidence="2">Chemotaxis protein</fullName>
    </submittedName>
</protein>
<evidence type="ECO:0000313" key="2">
    <source>
        <dbReference type="EMBL" id="OAN13751.1"/>
    </source>
</evidence>
<dbReference type="AlphaFoldDB" id="A0A178K8U5"/>
<evidence type="ECO:0000256" key="1">
    <source>
        <dbReference type="SAM" id="SignalP"/>
    </source>
</evidence>
<feature type="signal peptide" evidence="1">
    <location>
        <begin position="1"/>
        <end position="22"/>
    </location>
</feature>
<organism evidence="2 3">
    <name type="scientific">Photobacterium jeanii</name>
    <dbReference type="NCBI Taxonomy" id="858640"/>
    <lineage>
        <taxon>Bacteria</taxon>
        <taxon>Pseudomonadati</taxon>
        <taxon>Pseudomonadota</taxon>
        <taxon>Gammaproteobacteria</taxon>
        <taxon>Vibrionales</taxon>
        <taxon>Vibrionaceae</taxon>
        <taxon>Photobacterium</taxon>
    </lineage>
</organism>
<name>A0A178K8U5_9GAMM</name>
<reference evidence="2 3" key="1">
    <citation type="submission" date="2016-03" db="EMBL/GenBank/DDBJ databases">
        <title>Photobacterium proteolyticum sp. nov. a protease producing bacterium isolated from ocean sediments of Laizhou Bay.</title>
        <authorList>
            <person name="Li Y."/>
        </authorList>
    </citation>
    <scope>NUCLEOTIDE SEQUENCE [LARGE SCALE GENOMIC DNA]</scope>
    <source>
        <strain evidence="2 3">R-40508</strain>
    </source>
</reference>
<dbReference type="RefSeq" id="WP_068332344.1">
    <property type="nucleotide sequence ID" value="NZ_LVHF01000028.1"/>
</dbReference>
<keyword evidence="1" id="KW-0732">Signal</keyword>
<proteinExistence type="predicted"/>
<feature type="chain" id="PRO_5008090140" evidence="1">
    <location>
        <begin position="23"/>
        <end position="250"/>
    </location>
</feature>
<dbReference type="OrthoDB" id="5904592at2"/>
<dbReference type="InterPro" id="IPR021307">
    <property type="entry name" value="DUF2884"/>
</dbReference>
<dbReference type="EMBL" id="LVHF01000028">
    <property type="protein sequence ID" value="OAN13751.1"/>
    <property type="molecule type" value="Genomic_DNA"/>
</dbReference>
<evidence type="ECO:0000313" key="3">
    <source>
        <dbReference type="Proteomes" id="UP000078503"/>
    </source>
</evidence>
<sequence length="250" mass="27872">MKKSFLALTVLVASLGSTMVQAKTCPIDVQHEVRIAGEQVAVYDSGQPKLLIDEDNNVFVNGKQLDLNQMQQQAVETYSNAVKENLPKMAALAKDGVGVANDVLDEVSADFDSKAAFAKVQTLIDEYAQKANDKFYPDGEFVMPKDMFDELDTSWRTEFEQALKHVSMESASAMFAALSEEMKQGDMSFSELQTKFSDLKDRLQARIQARSGEMAVKANDLCDSMKALAEEEQEVQKVIPQLKDYQVFEI</sequence>
<keyword evidence="3" id="KW-1185">Reference proteome</keyword>
<dbReference type="STRING" id="858640.A3K86_14415"/>
<gene>
    <name evidence="2" type="ORF">A3K86_14415</name>
</gene>
<dbReference type="Proteomes" id="UP000078503">
    <property type="component" value="Unassembled WGS sequence"/>
</dbReference>
<dbReference type="Pfam" id="PF11101">
    <property type="entry name" value="DUF2884"/>
    <property type="match status" value="1"/>
</dbReference>